<evidence type="ECO:0000256" key="3">
    <source>
        <dbReference type="HAMAP-Rule" id="MF_01805"/>
    </source>
</evidence>
<dbReference type="HAMAP" id="MF_01805">
    <property type="entry name" value="ScpA"/>
    <property type="match status" value="1"/>
</dbReference>
<proteinExistence type="inferred from homology"/>
<dbReference type="EMBL" id="SOCN01000001">
    <property type="protein sequence ID" value="TDV24206.1"/>
    <property type="molecule type" value="Genomic_DNA"/>
</dbReference>
<keyword evidence="3" id="KW-0131">Cell cycle</keyword>
<sequence>MSRINNLNYNYEHHFKLNDFDGPLDLLLELIKRKKISIMEVNLIELATQYISIISELKEAEIDVAGDYLVMATTLINLKAKMILQGPDEINEEIEQEKQVFLQDLVQYEQFKQVREALKTFQNQRADIYIKKPSNIDDFVLDSDNSKLDGRSNPVKLVNVLRKMFERVYAQHLRQTKLEKFNLTPSDQFPFIKKLLKEHEELSFEMVFSQPSLNHFVITLIAVLDLARQQYLVIEQNEQFDTIVIKRGVNFNEK</sequence>
<keyword evidence="3" id="KW-0132">Cell division</keyword>
<keyword evidence="3" id="KW-0963">Cytoplasm</keyword>
<evidence type="ECO:0000256" key="1">
    <source>
        <dbReference type="ARBA" id="ARBA00022829"/>
    </source>
</evidence>
<dbReference type="InterPro" id="IPR003768">
    <property type="entry name" value="ScpA"/>
</dbReference>
<dbReference type="GO" id="GO:0005737">
    <property type="term" value="C:cytoplasm"/>
    <property type="evidence" value="ECO:0007669"/>
    <property type="project" value="UniProtKB-SubCell"/>
</dbReference>
<accession>A0A4R7UDS3</accession>
<dbReference type="RefSeq" id="WP_134110280.1">
    <property type="nucleotide sequence ID" value="NZ_SOCN01000001.1"/>
</dbReference>
<dbReference type="GO" id="GO:0051301">
    <property type="term" value="P:cell division"/>
    <property type="evidence" value="ECO:0007669"/>
    <property type="project" value="UniProtKB-KW"/>
</dbReference>
<dbReference type="PANTHER" id="PTHR33969">
    <property type="entry name" value="SEGREGATION AND CONDENSATION PROTEIN A"/>
    <property type="match status" value="1"/>
</dbReference>
<protein>
    <recommendedName>
        <fullName evidence="2 3">Segregation and condensation protein A</fullName>
    </recommendedName>
</protein>
<dbReference type="Gene3D" id="1.10.10.580">
    <property type="entry name" value="Structural maintenance of chromosome 1. Chain E"/>
    <property type="match status" value="1"/>
</dbReference>
<reference evidence="4 5" key="1">
    <citation type="submission" date="2019-03" db="EMBL/GenBank/DDBJ databases">
        <title>Genomic Encyclopedia of Archaeal and Bacterial Type Strains, Phase II (KMG-II): from individual species to whole genera.</title>
        <authorList>
            <person name="Goeker M."/>
        </authorList>
    </citation>
    <scope>NUCLEOTIDE SEQUENCE [LARGE SCALE GENOMIC DNA]</scope>
    <source>
        <strain evidence="4 5">ATCC 35214</strain>
    </source>
</reference>
<keyword evidence="5" id="KW-1185">Reference proteome</keyword>
<dbReference type="Gene3D" id="6.10.250.2410">
    <property type="match status" value="1"/>
</dbReference>
<dbReference type="GO" id="GO:0007059">
    <property type="term" value="P:chromosome segregation"/>
    <property type="evidence" value="ECO:0007669"/>
    <property type="project" value="UniProtKB-UniRule"/>
</dbReference>
<dbReference type="InterPro" id="IPR023093">
    <property type="entry name" value="ScpA-like_C"/>
</dbReference>
<evidence type="ECO:0000313" key="5">
    <source>
        <dbReference type="Proteomes" id="UP000295757"/>
    </source>
</evidence>
<name>A0A4R7UDS3_9BACT</name>
<dbReference type="NCBIfam" id="NF000994">
    <property type="entry name" value="PRK00104.1-3"/>
    <property type="match status" value="1"/>
</dbReference>
<gene>
    <name evidence="3" type="primary">scpA</name>
    <name evidence="4" type="ORF">BCF59_0157</name>
</gene>
<organism evidence="4 5">
    <name type="scientific">Mycoplasmopsis mustelae</name>
    <dbReference type="NCBI Taxonomy" id="171289"/>
    <lineage>
        <taxon>Bacteria</taxon>
        <taxon>Bacillati</taxon>
        <taxon>Mycoplasmatota</taxon>
        <taxon>Mycoplasmoidales</taxon>
        <taxon>Metamycoplasmataceae</taxon>
        <taxon>Mycoplasmopsis</taxon>
    </lineage>
</organism>
<dbReference type="OrthoDB" id="9811016at2"/>
<comment type="subcellular location">
    <subcellularLocation>
        <location evidence="3">Cytoplasm</location>
    </subcellularLocation>
    <text evidence="3">Associated with two foci at the outer edges of the nucleoid region in young cells, and at four foci within both cell halves in older cells.</text>
</comment>
<comment type="subunit">
    <text evidence="3">Component of a cohesin-like complex composed of ScpA, ScpB and the Smc homodimer, in which ScpA and ScpB bind to the head domain of Smc. The presence of the three proteins is required for the association of the complex with DNA.</text>
</comment>
<keyword evidence="1 3" id="KW-0159">Chromosome partition</keyword>
<dbReference type="GO" id="GO:0006260">
    <property type="term" value="P:DNA replication"/>
    <property type="evidence" value="ECO:0007669"/>
    <property type="project" value="UniProtKB-UniRule"/>
</dbReference>
<comment type="similarity">
    <text evidence="3">Belongs to the ScpA family.</text>
</comment>
<evidence type="ECO:0000256" key="2">
    <source>
        <dbReference type="ARBA" id="ARBA00044777"/>
    </source>
</evidence>
<dbReference type="Proteomes" id="UP000295757">
    <property type="component" value="Unassembled WGS sequence"/>
</dbReference>
<comment type="caution">
    <text evidence="4">The sequence shown here is derived from an EMBL/GenBank/DDBJ whole genome shotgun (WGS) entry which is preliminary data.</text>
</comment>
<comment type="function">
    <text evidence="3">Participates in chromosomal partition during cell division. May act via the formation of a condensin-like complex containing Smc and ScpB that pull DNA away from mid-cell into both cell halves.</text>
</comment>
<dbReference type="PANTHER" id="PTHR33969:SF2">
    <property type="entry name" value="SEGREGATION AND CONDENSATION PROTEIN A"/>
    <property type="match status" value="1"/>
</dbReference>
<dbReference type="AlphaFoldDB" id="A0A4R7UDS3"/>
<evidence type="ECO:0000313" key="4">
    <source>
        <dbReference type="EMBL" id="TDV24206.1"/>
    </source>
</evidence>
<dbReference type="Pfam" id="PF02616">
    <property type="entry name" value="SMC_ScpA"/>
    <property type="match status" value="1"/>
</dbReference>